<dbReference type="PANTHER" id="PTHR11707:SF28">
    <property type="entry name" value="60 KDA LYSOPHOSPHOLIPASE"/>
    <property type="match status" value="1"/>
</dbReference>
<evidence type="ECO:0000313" key="9">
    <source>
        <dbReference type="Proteomes" id="UP000001568"/>
    </source>
</evidence>
<dbReference type="OrthoDB" id="542841at2759"/>
<dbReference type="EMBL" id="CP000593">
    <property type="protein sequence ID" value="ABO99420.1"/>
    <property type="molecule type" value="Genomic_DNA"/>
</dbReference>
<dbReference type="InterPro" id="IPR027473">
    <property type="entry name" value="L-asparaginase_C"/>
</dbReference>
<dbReference type="Pfam" id="PF00710">
    <property type="entry name" value="Asparaginase"/>
    <property type="match status" value="1"/>
</dbReference>
<evidence type="ECO:0000313" key="7">
    <source>
        <dbReference type="EMBL" id="ABO99420.1"/>
    </source>
</evidence>
<dbReference type="InterPro" id="IPR040919">
    <property type="entry name" value="Asparaginase_C"/>
</dbReference>
<organism evidence="7 9">
    <name type="scientific">Ostreococcus lucimarinus (strain CCE9901)</name>
    <dbReference type="NCBI Taxonomy" id="436017"/>
    <lineage>
        <taxon>Eukaryota</taxon>
        <taxon>Viridiplantae</taxon>
        <taxon>Chlorophyta</taxon>
        <taxon>Mamiellophyceae</taxon>
        <taxon>Mamiellales</taxon>
        <taxon>Bathycoccaceae</taxon>
        <taxon>Ostreococcus</taxon>
    </lineage>
</organism>
<dbReference type="STRING" id="436017.A4S6P8"/>
<dbReference type="GO" id="GO:0004067">
    <property type="term" value="F:asparaginase activity"/>
    <property type="evidence" value="ECO:0007669"/>
    <property type="project" value="UniProtKB-UniRule"/>
</dbReference>
<dbReference type="AlphaFoldDB" id="A4S6P8"/>
<accession>A4S6P8</accession>
<dbReference type="PIRSF" id="PIRSF001220">
    <property type="entry name" value="L-ASNase_gatD"/>
    <property type="match status" value="1"/>
</dbReference>
<dbReference type="CDD" id="cd08963">
    <property type="entry name" value="L-asparaginase_I"/>
    <property type="match status" value="1"/>
</dbReference>
<dbReference type="Gramene" id="ABP01186">
    <property type="protein sequence ID" value="ABP01186"/>
    <property type="gene ID" value="OSTLU_29713"/>
</dbReference>
<dbReference type="KEGG" id="olu:OSTLU_27196"/>
<sequence length="400" mass="42802">MPFAPGAIPRSESYDAFVASVPDSRASPVKSLARARDASASATTGDDERPRVMLLHCGGTLGMGVESFELREADVVPRAGGKYRPLGASKYLLDVQEVIPELRDFARLDVEVLMNKDSSEMDGKDWVTLARALHERREEYSAFVVAHGTDTMAYAASALSLMLVGFGKPIVLTGSQLPLSFARSDARQNLIDALTCCCASRSCGGTVDFAEVAICFGGKLLRGNRASKTSATVYAAFSSPSYPALARLGVGVDWNHARLLRPAPEYAPQFELNSNVIRVPVIPGLDIEKAYGDLYGRGVRGIILEAFGVGNFPQSLVPWLTSQASRGLQIYLSTQCQSGELRPELYAAGLGALAVGAKSGPVMTSECAVVKMMLHIANPELELHVSYSGEAGDVDFCDIK</sequence>
<evidence type="ECO:0000256" key="1">
    <source>
        <dbReference type="ARBA" id="ARBA00012920"/>
    </source>
</evidence>
<evidence type="ECO:0000256" key="4">
    <source>
        <dbReference type="PROSITE-ProRule" id="PRU10100"/>
    </source>
</evidence>
<feature type="binding site" evidence="3">
    <location>
        <position position="118"/>
    </location>
    <ligand>
        <name>substrate</name>
    </ligand>
</feature>
<name>A4S6P8_OSTLU</name>
<dbReference type="InterPro" id="IPR036152">
    <property type="entry name" value="Asp/glu_Ase-like_sf"/>
</dbReference>
<feature type="active site" evidence="4">
    <location>
        <position position="149"/>
    </location>
</feature>
<evidence type="ECO:0000256" key="3">
    <source>
        <dbReference type="PIRSR" id="PIRSR001220-2"/>
    </source>
</evidence>
<dbReference type="Pfam" id="PF17763">
    <property type="entry name" value="Asparaginase_C"/>
    <property type="match status" value="1"/>
</dbReference>
<dbReference type="Gramene" id="ABO99420">
    <property type="protein sequence ID" value="ABO99420"/>
    <property type="gene ID" value="OSTLU_27196"/>
</dbReference>
<dbReference type="GO" id="GO:0009066">
    <property type="term" value="P:aspartate family amino acid metabolic process"/>
    <property type="evidence" value="ECO:0007669"/>
    <property type="project" value="UniProtKB-ARBA"/>
</dbReference>
<dbReference type="GeneID" id="5004983"/>
<dbReference type="SFLD" id="SFLDS00057">
    <property type="entry name" value="Glutaminase/Asparaginase"/>
    <property type="match status" value="1"/>
</dbReference>
<dbReference type="PROSITE" id="PS51732">
    <property type="entry name" value="ASN_GLN_ASE_3"/>
    <property type="match status" value="1"/>
</dbReference>
<evidence type="ECO:0000259" key="5">
    <source>
        <dbReference type="Pfam" id="PF00710"/>
    </source>
</evidence>
<dbReference type="PROSITE" id="PS00917">
    <property type="entry name" value="ASN_GLN_ASE_2"/>
    <property type="match status" value="1"/>
</dbReference>
<dbReference type="RefSeq" id="XP_001421127.1">
    <property type="nucleotide sequence ID" value="XM_001421090.1"/>
</dbReference>
<dbReference type="Gene3D" id="3.40.50.1170">
    <property type="entry name" value="L-asparaginase, N-terminal domain"/>
    <property type="match status" value="1"/>
</dbReference>
<reference evidence="7 9" key="1">
    <citation type="journal article" date="2007" name="Proc. Natl. Acad. Sci. U.S.A.">
        <title>The tiny eukaryote Ostreococcus provides genomic insights into the paradox of plankton speciation.</title>
        <authorList>
            <person name="Palenik B."/>
            <person name="Grimwood J."/>
            <person name="Aerts A."/>
            <person name="Rouze P."/>
            <person name="Salamov A."/>
            <person name="Putnam N."/>
            <person name="Dupont C."/>
            <person name="Jorgensen R."/>
            <person name="Derelle E."/>
            <person name="Rombauts S."/>
            <person name="Zhou K."/>
            <person name="Otillar R."/>
            <person name="Merchant S.S."/>
            <person name="Podell S."/>
            <person name="Gaasterland T."/>
            <person name="Napoli C."/>
            <person name="Gendler K."/>
            <person name="Manuell A."/>
            <person name="Tai V."/>
            <person name="Vallon O."/>
            <person name="Piganeau G."/>
            <person name="Jancek S."/>
            <person name="Heijde M."/>
            <person name="Jabbari K."/>
            <person name="Bowler C."/>
            <person name="Lohr M."/>
            <person name="Robbens S."/>
            <person name="Werner G."/>
            <person name="Dubchak I."/>
            <person name="Pazour G.J."/>
            <person name="Ren Q."/>
            <person name="Paulsen I."/>
            <person name="Delwiche C."/>
            <person name="Schmutz J."/>
            <person name="Rokhsar D."/>
            <person name="Van de Peer Y."/>
            <person name="Moreau H."/>
            <person name="Grigoriev I.V."/>
        </authorList>
    </citation>
    <scope>NUCLEOTIDE SEQUENCE [LARGE SCALE GENOMIC DNA]</scope>
    <source>
        <strain evidence="7 9">CCE9901</strain>
    </source>
</reference>
<dbReference type="Proteomes" id="UP000001568">
    <property type="component" value="Chromosome 21"/>
</dbReference>
<proteinExistence type="predicted"/>
<feature type="domain" description="Asparaginase/glutaminase C-terminal" evidence="6">
    <location>
        <begin position="289"/>
        <end position="378"/>
    </location>
</feature>
<gene>
    <name evidence="7" type="ORF">OSTLU_27196</name>
    <name evidence="8" type="ORF">OSTLU_29713</name>
</gene>
<feature type="binding site" evidence="3">
    <location>
        <begin position="149"/>
        <end position="150"/>
    </location>
    <ligand>
        <name>substrate</name>
    </ligand>
</feature>
<dbReference type="PRINTS" id="PR00139">
    <property type="entry name" value="ASNGLNASE"/>
</dbReference>
<dbReference type="Gene3D" id="3.40.50.40">
    <property type="match status" value="1"/>
</dbReference>
<dbReference type="HOGENOM" id="CLU_019134_2_4_1"/>
<dbReference type="InterPro" id="IPR037152">
    <property type="entry name" value="L-asparaginase_N_sf"/>
</dbReference>
<evidence type="ECO:0000259" key="6">
    <source>
        <dbReference type="Pfam" id="PF17763"/>
    </source>
</evidence>
<evidence type="ECO:0000256" key="2">
    <source>
        <dbReference type="PIRSR" id="PIRSR001220-1"/>
    </source>
</evidence>
<dbReference type="EC" id="3.5.1.1" evidence="1"/>
<dbReference type="InterPro" id="IPR006034">
    <property type="entry name" value="Asparaginase/glutaminase-like"/>
</dbReference>
<feature type="active site" description="O-isoaspartyl threonine intermediate" evidence="2">
    <location>
        <position position="60"/>
    </location>
</feature>
<dbReference type="KEGG" id="olu:OSTLU_29713"/>
<feature type="domain" description="L-asparaginase N-terminal" evidence="5">
    <location>
        <begin position="51"/>
        <end position="256"/>
    </location>
</feature>
<dbReference type="InterPro" id="IPR041725">
    <property type="entry name" value="L-asparaginase_I"/>
</dbReference>
<keyword evidence="9" id="KW-1185">Reference proteome</keyword>
<dbReference type="PANTHER" id="PTHR11707">
    <property type="entry name" value="L-ASPARAGINASE"/>
    <property type="match status" value="1"/>
</dbReference>
<dbReference type="PIRSF" id="PIRSF500176">
    <property type="entry name" value="L_ASNase"/>
    <property type="match status" value="1"/>
</dbReference>
<dbReference type="RefSeq" id="XP_001422827.1">
    <property type="nucleotide sequence ID" value="XM_001422790.1"/>
</dbReference>
<dbReference type="EMBL" id="CP000601">
    <property type="protein sequence ID" value="ABP01186.1"/>
    <property type="molecule type" value="Genomic_DNA"/>
</dbReference>
<dbReference type="InterPro" id="IPR027475">
    <property type="entry name" value="Asparaginase/glutaminase_AS2"/>
</dbReference>
<evidence type="ECO:0000313" key="8">
    <source>
        <dbReference type="EMBL" id="ABP01186.1"/>
    </source>
</evidence>
<protein>
    <recommendedName>
        <fullName evidence="1">asparaginase</fullName>
        <ecNumber evidence="1">3.5.1.1</ecNumber>
    </recommendedName>
</protein>
<dbReference type="SUPFAM" id="SSF53774">
    <property type="entry name" value="Glutaminase/Asparaginase"/>
    <property type="match status" value="1"/>
</dbReference>
<dbReference type="SMART" id="SM00870">
    <property type="entry name" value="Asparaginase"/>
    <property type="match status" value="1"/>
</dbReference>
<dbReference type="InterPro" id="IPR027474">
    <property type="entry name" value="L-asparaginase_N"/>
</dbReference>
<dbReference type="OMA" id="CMFGPTS"/>
<dbReference type="Proteomes" id="UP000001568">
    <property type="component" value="Chromosome 13"/>
</dbReference>
<dbReference type="GeneID" id="5006885"/>
<dbReference type="eggNOG" id="KOG0503">
    <property type="taxonomic scope" value="Eukaryota"/>
</dbReference>